<comment type="subcellular location">
    <subcellularLocation>
        <location evidence="5">Cytoplasm</location>
    </subcellularLocation>
</comment>
<proteinExistence type="inferred from homology"/>
<gene>
    <name evidence="5" type="primary">rimM</name>
    <name evidence="8" type="ORF">ymoll0001_9690</name>
</gene>
<keyword evidence="4 5" id="KW-0143">Chaperone</keyword>
<evidence type="ECO:0000313" key="8">
    <source>
        <dbReference type="EMBL" id="EEQ09046.1"/>
    </source>
</evidence>
<keyword evidence="3 5" id="KW-0698">rRNA processing</keyword>
<keyword evidence="9" id="KW-1185">Reference proteome</keyword>
<dbReference type="SUPFAM" id="SSF50346">
    <property type="entry name" value="PRC-barrel domain"/>
    <property type="match status" value="1"/>
</dbReference>
<dbReference type="NCBIfam" id="TIGR02273">
    <property type="entry name" value="16S_RimM"/>
    <property type="match status" value="1"/>
</dbReference>
<dbReference type="InterPro" id="IPR036976">
    <property type="entry name" value="RimM_N_sf"/>
</dbReference>
<evidence type="ECO:0000313" key="9">
    <source>
        <dbReference type="Proteomes" id="UP000003027"/>
    </source>
</evidence>
<evidence type="ECO:0000256" key="5">
    <source>
        <dbReference type="HAMAP-Rule" id="MF_00014"/>
    </source>
</evidence>
<name>A0ABM9Y5K3_YERMW</name>
<dbReference type="Gene3D" id="2.40.30.60">
    <property type="entry name" value="RimM"/>
    <property type="match status" value="1"/>
</dbReference>
<dbReference type="InterPro" id="IPR002676">
    <property type="entry name" value="RimM_N"/>
</dbReference>
<evidence type="ECO:0000256" key="1">
    <source>
        <dbReference type="ARBA" id="ARBA00022490"/>
    </source>
</evidence>
<comment type="function">
    <text evidence="5">An accessory protein needed during the final step in the assembly of 30S ribosomal subunit, possibly for assembly of the head region. Essential for efficient processing of 16S rRNA. May be needed both before and after RbfA during the maturation of 16S rRNA. It has affinity for free ribosomal 30S subunits but not for 70S ribosomes.</text>
</comment>
<keyword evidence="1 5" id="KW-0963">Cytoplasm</keyword>
<dbReference type="SUPFAM" id="SSF50447">
    <property type="entry name" value="Translation proteins"/>
    <property type="match status" value="1"/>
</dbReference>
<evidence type="ECO:0000259" key="7">
    <source>
        <dbReference type="Pfam" id="PF24986"/>
    </source>
</evidence>
<evidence type="ECO:0000256" key="2">
    <source>
        <dbReference type="ARBA" id="ARBA00022517"/>
    </source>
</evidence>
<dbReference type="HAMAP" id="MF_00014">
    <property type="entry name" value="Ribosome_mat_RimM"/>
    <property type="match status" value="1"/>
</dbReference>
<dbReference type="EMBL" id="AALD02000053">
    <property type="protein sequence ID" value="EEQ09046.1"/>
    <property type="molecule type" value="Genomic_DNA"/>
</dbReference>
<dbReference type="InterPro" id="IPR011033">
    <property type="entry name" value="PRC_barrel-like_sf"/>
</dbReference>
<reference evidence="8" key="1">
    <citation type="submission" date="2008-12" db="EMBL/GenBank/DDBJ databases">
        <title>Annotation of the Yersinia mollaretii ATCC 43969 genome.</title>
        <authorList>
            <person name="Read T.D."/>
            <person name="Akmal A."/>
            <person name="Bishop-Lilly K."/>
            <person name="Chen P.E."/>
            <person name="Cook C."/>
            <person name="Kiley M.P."/>
            <person name="Lentz S."/>
            <person name="Mateczun A."/>
            <person name="Nagarajan N."/>
            <person name="Nolan N."/>
            <person name="Osborne B.I."/>
            <person name="Pop M."/>
            <person name="Sozhamannan S."/>
            <person name="Stewart A.C."/>
            <person name="Sulakvelidze A."/>
            <person name="Thomason B."/>
            <person name="Willner K."/>
            <person name="Zwick M.E."/>
        </authorList>
    </citation>
    <scope>NUCLEOTIDE SEQUENCE [LARGE SCALE GENOMIC DNA]</scope>
    <source>
        <strain evidence="8">ATCC 43969</strain>
    </source>
</reference>
<comment type="subunit">
    <text evidence="5">Binds ribosomal protein uS19.</text>
</comment>
<comment type="domain">
    <text evidence="5">The PRC barrel domain binds ribosomal protein uS19.</text>
</comment>
<dbReference type="Pfam" id="PF24986">
    <property type="entry name" value="PRC_RimM"/>
    <property type="match status" value="1"/>
</dbReference>
<protein>
    <recommendedName>
        <fullName evidence="5">Ribosome maturation factor RimM</fullName>
    </recommendedName>
</protein>
<dbReference type="InterPro" id="IPR011961">
    <property type="entry name" value="RimM"/>
</dbReference>
<dbReference type="Proteomes" id="UP000003027">
    <property type="component" value="Unassembled WGS sequence"/>
</dbReference>
<comment type="similarity">
    <text evidence="5">Belongs to the RimM family.</text>
</comment>
<evidence type="ECO:0000256" key="4">
    <source>
        <dbReference type="ARBA" id="ARBA00023186"/>
    </source>
</evidence>
<sequence length="186" mass="21237">MVVIMSKQLNPVVPEQPIVLGKMGSTYGIRGWLRVFSSTENAESIFDYQPWFIQQAGKWQHVELEDWKRHSQDLIIKVKGVDDRDAANLLTNCEIIVDSKQLPALEEDDYYWKDLMGCQVVTTTGYELGKIIDMMETGSNDVMVVKANLKDAFGMKERLVPFLHGQVIKNVDLTAQRVEVDWDPGF</sequence>
<dbReference type="Gene3D" id="2.30.30.240">
    <property type="entry name" value="PRC-barrel domain"/>
    <property type="match status" value="1"/>
</dbReference>
<feature type="domain" description="Ribosome maturation factor RimM PRC barrel" evidence="7">
    <location>
        <begin position="112"/>
        <end position="185"/>
    </location>
</feature>
<evidence type="ECO:0000256" key="3">
    <source>
        <dbReference type="ARBA" id="ARBA00022552"/>
    </source>
</evidence>
<accession>A0ABM9Y5K3</accession>
<dbReference type="InterPro" id="IPR056792">
    <property type="entry name" value="PRC_RimM"/>
</dbReference>
<dbReference type="Pfam" id="PF01782">
    <property type="entry name" value="RimM"/>
    <property type="match status" value="1"/>
</dbReference>
<organism evidence="8 9">
    <name type="scientific">Yersinia mollaretii (strain ATCC 43969 / DSM 18520 / CIP 103324 / CNY 7263 / WAIP 204)</name>
    <dbReference type="NCBI Taxonomy" id="349967"/>
    <lineage>
        <taxon>Bacteria</taxon>
        <taxon>Pseudomonadati</taxon>
        <taxon>Pseudomonadota</taxon>
        <taxon>Gammaproteobacteria</taxon>
        <taxon>Enterobacterales</taxon>
        <taxon>Yersiniaceae</taxon>
        <taxon>Yersinia</taxon>
    </lineage>
</organism>
<evidence type="ECO:0000259" key="6">
    <source>
        <dbReference type="Pfam" id="PF01782"/>
    </source>
</evidence>
<dbReference type="PANTHER" id="PTHR33692">
    <property type="entry name" value="RIBOSOME MATURATION FACTOR RIMM"/>
    <property type="match status" value="1"/>
</dbReference>
<dbReference type="InterPro" id="IPR009000">
    <property type="entry name" value="Transl_B-barrel_sf"/>
</dbReference>
<feature type="domain" description="RimM N-terminal" evidence="6">
    <location>
        <begin position="20"/>
        <end position="100"/>
    </location>
</feature>
<keyword evidence="2 5" id="KW-0690">Ribosome biogenesis</keyword>
<comment type="caution">
    <text evidence="8">The sequence shown here is derived from an EMBL/GenBank/DDBJ whole genome shotgun (WGS) entry which is preliminary data.</text>
</comment>
<dbReference type="PANTHER" id="PTHR33692:SF1">
    <property type="entry name" value="RIBOSOME MATURATION FACTOR RIMM"/>
    <property type="match status" value="1"/>
</dbReference>